<comment type="function">
    <text evidence="1">This subunit may be involved in monitoring complementarity of crRNA and target RNA.</text>
</comment>
<dbReference type="Pfam" id="PF03750">
    <property type="entry name" value="Csm2_III-A"/>
    <property type="match status" value="1"/>
</dbReference>
<dbReference type="RefSeq" id="WP_121922249.1">
    <property type="nucleotide sequence ID" value="NZ_REFO01000006.1"/>
</dbReference>
<evidence type="ECO:0000256" key="5">
    <source>
        <dbReference type="ARBA" id="ARBA00023118"/>
    </source>
</evidence>
<evidence type="ECO:0000256" key="4">
    <source>
        <dbReference type="ARBA" id="ARBA00022884"/>
    </source>
</evidence>
<dbReference type="OrthoDB" id="15520at2"/>
<evidence type="ECO:0000256" key="3">
    <source>
        <dbReference type="ARBA" id="ARBA00016118"/>
    </source>
</evidence>
<dbReference type="InterPro" id="IPR010149">
    <property type="entry name" value="CRISPR-assoc_prot_Csm2_III-A"/>
</dbReference>
<keyword evidence="8" id="KW-1185">Reference proteome</keyword>
<name>A0A3M0BS85_9AQUI</name>
<dbReference type="GO" id="GO:0003723">
    <property type="term" value="F:RNA binding"/>
    <property type="evidence" value="ECO:0007669"/>
    <property type="project" value="UniProtKB-KW"/>
</dbReference>
<organism evidence="7 8">
    <name type="scientific">Hydrogenothermus marinus</name>
    <dbReference type="NCBI Taxonomy" id="133270"/>
    <lineage>
        <taxon>Bacteria</taxon>
        <taxon>Pseudomonadati</taxon>
        <taxon>Aquificota</taxon>
        <taxon>Aquificia</taxon>
        <taxon>Aquificales</taxon>
        <taxon>Hydrogenothermaceae</taxon>
        <taxon>Hydrogenothermus</taxon>
    </lineage>
</organism>
<evidence type="ECO:0000256" key="1">
    <source>
        <dbReference type="ARBA" id="ARBA00003640"/>
    </source>
</evidence>
<dbReference type="NCBIfam" id="TIGR01870">
    <property type="entry name" value="cas_TM1810_Csm2"/>
    <property type="match status" value="1"/>
</dbReference>
<comment type="caution">
    <text evidence="7">The sequence shown here is derived from an EMBL/GenBank/DDBJ whole genome shotgun (WGS) entry which is preliminary data.</text>
</comment>
<dbReference type="Proteomes" id="UP000280842">
    <property type="component" value="Unassembled WGS sequence"/>
</dbReference>
<evidence type="ECO:0000313" key="7">
    <source>
        <dbReference type="EMBL" id="RMB00042.1"/>
    </source>
</evidence>
<keyword evidence="4" id="KW-0694">RNA-binding</keyword>
<dbReference type="GO" id="GO:0051607">
    <property type="term" value="P:defense response to virus"/>
    <property type="evidence" value="ECO:0007669"/>
    <property type="project" value="UniProtKB-KW"/>
</dbReference>
<evidence type="ECO:0000256" key="6">
    <source>
        <dbReference type="ARBA" id="ARBA00031723"/>
    </source>
</evidence>
<evidence type="ECO:0000313" key="8">
    <source>
        <dbReference type="Proteomes" id="UP000280842"/>
    </source>
</evidence>
<gene>
    <name evidence="7" type="ORF">CLV39_0068</name>
</gene>
<dbReference type="EMBL" id="REFO01000006">
    <property type="protein sequence ID" value="RMB00042.1"/>
    <property type="molecule type" value="Genomic_DNA"/>
</dbReference>
<comment type="similarity">
    <text evidence="2">Belongs to the CRISPR-associated Csm2 family.</text>
</comment>
<proteinExistence type="inferred from homology"/>
<accession>A0A3M0BS85</accession>
<evidence type="ECO:0000256" key="2">
    <source>
        <dbReference type="ARBA" id="ARBA00006896"/>
    </source>
</evidence>
<dbReference type="AlphaFoldDB" id="A0A3M0BS85"/>
<reference evidence="7 8" key="1">
    <citation type="submission" date="2018-10" db="EMBL/GenBank/DDBJ databases">
        <title>Genomic Encyclopedia of Archaeal and Bacterial Type Strains, Phase II (KMG-II): from individual species to whole genera.</title>
        <authorList>
            <person name="Goeker M."/>
        </authorList>
    </citation>
    <scope>NUCLEOTIDE SEQUENCE [LARGE SCALE GENOMIC DNA]</scope>
    <source>
        <strain evidence="7 8">VM1</strain>
    </source>
</reference>
<keyword evidence="5" id="KW-0051">Antiviral defense</keyword>
<sequence>MKNTKEKEKNFIDEITTEIKKANKLSEVLKPETFAIPNGWADEIVRQLKKGKSGTSLKTSQLRKIFAEIKDICDKKIKGLSEDNTELYLLYPKLAYAKGRNLLPKDFYNLLVACLDKLKNSTDKEDFKAFEEFMTAIVAYNKQYE</sequence>
<protein>
    <recommendedName>
        <fullName evidence="3">CRISPR system Cms protein Csm2</fullName>
    </recommendedName>
    <alternativeName>
        <fullName evidence="6">CRISPR type III A-associated protein Csm2</fullName>
    </alternativeName>
</protein>